<sequence>MPVSLAQAKLNTTDAIDLKVIDEFRKSSDILDRLTFADVVNPAGGGATLTYTYTRLATQGTADFRAINSEYTPGEVTKARYSTDLKPLGGSFQIDRVLAKLGPATAAEVSLQMNQKIKASRALFADTVINGDTAVDADSFDGLNKALTGSSTEYLPLANGTATGYRDWTGIDTKAEALAEMAQIDSWLALMDERPDVIYGNRKTLALFKYLAAWSDMIDKSTDAFGRPVQAYNGIPLVDLGTKAGNNNDVIGLVTRDTDAGGAGGPITNLGDLYAVRYGLDGFHGLSMAGAPLVQTWLPDFSTAGAVKTGEVEMGPVGVALKATKAAAVFRNIKSA</sequence>
<dbReference type="EMBL" id="JABFXE010000451">
    <property type="protein sequence ID" value="NUQ88955.1"/>
    <property type="molecule type" value="Genomic_DNA"/>
</dbReference>
<gene>
    <name evidence="1" type="ORF">HOQ43_10885</name>
</gene>
<dbReference type="InterPro" id="IPR048813">
    <property type="entry name" value="GP7-like"/>
</dbReference>
<name>A0A850C3S8_9ACTN</name>
<evidence type="ECO:0000313" key="2">
    <source>
        <dbReference type="Proteomes" id="UP000574690"/>
    </source>
</evidence>
<accession>A0A850C3S8</accession>
<reference evidence="1 2" key="1">
    <citation type="submission" date="2020-05" db="EMBL/GenBank/DDBJ databases">
        <title>DNA-SIP metagenomic assembled genomes.</title>
        <authorList>
            <person name="Yu J."/>
        </authorList>
    </citation>
    <scope>NUCLEOTIDE SEQUENCE [LARGE SCALE GENOMIC DNA]</scope>
    <source>
        <strain evidence="1">Bin5.27</strain>
    </source>
</reference>
<comment type="caution">
    <text evidence="1">The sequence shown here is derived from an EMBL/GenBank/DDBJ whole genome shotgun (WGS) entry which is preliminary data.</text>
</comment>
<dbReference type="AlphaFoldDB" id="A0A850C3S8"/>
<dbReference type="NCBIfam" id="NF045672">
    <property type="entry name" value="MCP_gp7_epsi_15"/>
    <property type="match status" value="1"/>
</dbReference>
<protein>
    <submittedName>
        <fullName evidence="1">Phage capsid protein</fullName>
    </submittedName>
</protein>
<proteinExistence type="predicted"/>
<dbReference type="Proteomes" id="UP000574690">
    <property type="component" value="Unassembled WGS sequence"/>
</dbReference>
<organism evidence="1 2">
    <name type="scientific">Glycomyces artemisiae</name>
    <dbReference type="NCBI Taxonomy" id="1076443"/>
    <lineage>
        <taxon>Bacteria</taxon>
        <taxon>Bacillati</taxon>
        <taxon>Actinomycetota</taxon>
        <taxon>Actinomycetes</taxon>
        <taxon>Glycomycetales</taxon>
        <taxon>Glycomycetaceae</taxon>
        <taxon>Glycomyces</taxon>
    </lineage>
</organism>
<evidence type="ECO:0000313" key="1">
    <source>
        <dbReference type="EMBL" id="NUQ88955.1"/>
    </source>
</evidence>